<protein>
    <submittedName>
        <fullName evidence="2">Lipase family protein</fullName>
    </submittedName>
</protein>
<dbReference type="Pfam" id="PF03583">
    <property type="entry name" value="LIP"/>
    <property type="match status" value="1"/>
</dbReference>
<keyword evidence="1" id="KW-0732">Signal</keyword>
<proteinExistence type="predicted"/>
<dbReference type="PANTHER" id="PTHR34853:SF1">
    <property type="entry name" value="LIPASE 5"/>
    <property type="match status" value="1"/>
</dbReference>
<dbReference type="Proteomes" id="UP001595696">
    <property type="component" value="Unassembled WGS sequence"/>
</dbReference>
<evidence type="ECO:0000313" key="2">
    <source>
        <dbReference type="EMBL" id="MFC3965580.1"/>
    </source>
</evidence>
<dbReference type="InterPro" id="IPR005152">
    <property type="entry name" value="Lipase_secreted"/>
</dbReference>
<dbReference type="InterPro" id="IPR029058">
    <property type="entry name" value="AB_hydrolase_fold"/>
</dbReference>
<keyword evidence="3" id="KW-1185">Reference proteome</keyword>
<dbReference type="PROSITE" id="PS51257">
    <property type="entry name" value="PROKAR_LIPOPROTEIN"/>
    <property type="match status" value="1"/>
</dbReference>
<sequence length="445" mass="46358">MKTSVPIVVAVLVGCALMGAPASAAPPYPVEPPLPAAPPSPLQAWIEGTVPAPPVATDEESLWRAILPSPSGDPILDTWPADLAERAPGEIIEAREVTATTALRVGMPVARSTLLKFRSTSGTGAPSFGTATLIVPVAPWTGPGSRPVEVNALPINSLGLHCTPGYQMSHGLLDKPNADLPAFLPAVRTALGKGHAVLLPDHEGPFMAYADPNVAAHVMLDAIRAARGFPPGEFGESRYVAVGYSGGAIAAYAAAMKLDEYAPELAGVLAGAAAGGVVTDYVNIAHQFNGRISSGILLTVTLALAREHPEILRHINNSAQWVATSPLRDICGETSGPLGIVGLPVETAADTAAPLDSEFAAALFRQFDLTARTSSAPLFMYHAAHDPWIPLGDVQRVFREQCGRGVPGVFRVVPGEHLIGYVTGAPELEGWVDGRLRGIPAPSEC</sequence>
<evidence type="ECO:0000313" key="3">
    <source>
        <dbReference type="Proteomes" id="UP001595696"/>
    </source>
</evidence>
<accession>A0ABV8DZK3</accession>
<comment type="caution">
    <text evidence="2">The sequence shown here is derived from an EMBL/GenBank/DDBJ whole genome shotgun (WGS) entry which is preliminary data.</text>
</comment>
<evidence type="ECO:0000256" key="1">
    <source>
        <dbReference type="SAM" id="SignalP"/>
    </source>
</evidence>
<reference evidence="3" key="1">
    <citation type="journal article" date="2019" name="Int. J. Syst. Evol. Microbiol.">
        <title>The Global Catalogue of Microorganisms (GCM) 10K type strain sequencing project: providing services to taxonomists for standard genome sequencing and annotation.</title>
        <authorList>
            <consortium name="The Broad Institute Genomics Platform"/>
            <consortium name="The Broad Institute Genome Sequencing Center for Infectious Disease"/>
            <person name="Wu L."/>
            <person name="Ma J."/>
        </authorList>
    </citation>
    <scope>NUCLEOTIDE SEQUENCE [LARGE SCALE GENOMIC DNA]</scope>
    <source>
        <strain evidence="3">CGMCC 4.7330</strain>
    </source>
</reference>
<dbReference type="PANTHER" id="PTHR34853">
    <property type="match status" value="1"/>
</dbReference>
<gene>
    <name evidence="2" type="ORF">ACFO0B_26615</name>
</gene>
<dbReference type="Gene3D" id="1.10.260.130">
    <property type="match status" value="1"/>
</dbReference>
<organism evidence="2 3">
    <name type="scientific">Nocardia jiangsuensis</name>
    <dbReference type="NCBI Taxonomy" id="1691563"/>
    <lineage>
        <taxon>Bacteria</taxon>
        <taxon>Bacillati</taxon>
        <taxon>Actinomycetota</taxon>
        <taxon>Actinomycetes</taxon>
        <taxon>Mycobacteriales</taxon>
        <taxon>Nocardiaceae</taxon>
        <taxon>Nocardia</taxon>
    </lineage>
</organism>
<dbReference type="SUPFAM" id="SSF53474">
    <property type="entry name" value="alpha/beta-Hydrolases"/>
    <property type="match status" value="1"/>
</dbReference>
<feature type="chain" id="PRO_5046477383" evidence="1">
    <location>
        <begin position="25"/>
        <end position="445"/>
    </location>
</feature>
<dbReference type="Gene3D" id="3.40.50.1820">
    <property type="entry name" value="alpha/beta hydrolase"/>
    <property type="match status" value="1"/>
</dbReference>
<dbReference type="EMBL" id="JBHSAX010000022">
    <property type="protein sequence ID" value="MFC3965580.1"/>
    <property type="molecule type" value="Genomic_DNA"/>
</dbReference>
<dbReference type="RefSeq" id="WP_378615541.1">
    <property type="nucleotide sequence ID" value="NZ_JBHSAX010000022.1"/>
</dbReference>
<feature type="signal peptide" evidence="1">
    <location>
        <begin position="1"/>
        <end position="24"/>
    </location>
</feature>
<name>A0ABV8DZK3_9NOCA</name>